<sequence length="82" mass="9130">MSPARPTPGEVADGIESYLAQHPRAADTAAGIQRWWLAPRFGEVPVDLVQEALHELERRGVVSRHELAGQVVYRRFRKGRGG</sequence>
<evidence type="ECO:0000313" key="1">
    <source>
        <dbReference type="EMBL" id="MBC5783421.1"/>
    </source>
</evidence>
<dbReference type="EMBL" id="JACORT010000003">
    <property type="protein sequence ID" value="MBC5783421.1"/>
    <property type="molecule type" value="Genomic_DNA"/>
</dbReference>
<gene>
    <name evidence="1" type="ORF">H8N03_10735</name>
</gene>
<comment type="caution">
    <text evidence="1">The sequence shown here is derived from an EMBL/GenBank/DDBJ whole genome shotgun (WGS) entry which is preliminary data.</text>
</comment>
<organism evidence="1 2">
    <name type="scientific">Ramlibacter cellulosilyticus</name>
    <dbReference type="NCBI Taxonomy" id="2764187"/>
    <lineage>
        <taxon>Bacteria</taxon>
        <taxon>Pseudomonadati</taxon>
        <taxon>Pseudomonadota</taxon>
        <taxon>Betaproteobacteria</taxon>
        <taxon>Burkholderiales</taxon>
        <taxon>Comamonadaceae</taxon>
        <taxon>Ramlibacter</taxon>
    </lineage>
</organism>
<protein>
    <submittedName>
        <fullName evidence="1">Uncharacterized protein</fullName>
    </submittedName>
</protein>
<dbReference type="RefSeq" id="WP_187076155.1">
    <property type="nucleotide sequence ID" value="NZ_JACORT010000003.1"/>
</dbReference>
<accession>A0A923MR71</accession>
<evidence type="ECO:0000313" key="2">
    <source>
        <dbReference type="Proteomes" id="UP000608513"/>
    </source>
</evidence>
<reference evidence="1" key="1">
    <citation type="submission" date="2020-08" db="EMBL/GenBank/DDBJ databases">
        <title>Ramlibacter sp. USB13 16S ribosomal RNA gene genome sequencing and assembly.</title>
        <authorList>
            <person name="Kang M."/>
        </authorList>
    </citation>
    <scope>NUCLEOTIDE SEQUENCE</scope>
    <source>
        <strain evidence="1">USB13</strain>
    </source>
</reference>
<keyword evidence="2" id="KW-1185">Reference proteome</keyword>
<name>A0A923MR71_9BURK</name>
<proteinExistence type="predicted"/>
<dbReference type="Proteomes" id="UP000608513">
    <property type="component" value="Unassembled WGS sequence"/>
</dbReference>
<dbReference type="AlphaFoldDB" id="A0A923MR71"/>